<dbReference type="EMBL" id="JADKCH010000002">
    <property type="protein sequence ID" value="MBK8571729.1"/>
    <property type="molecule type" value="Genomic_DNA"/>
</dbReference>
<proteinExistence type="predicted"/>
<dbReference type="Proteomes" id="UP000709959">
    <property type="component" value="Unassembled WGS sequence"/>
</dbReference>
<comment type="caution">
    <text evidence="1">The sequence shown here is derived from an EMBL/GenBank/DDBJ whole genome shotgun (WGS) entry which is preliminary data.</text>
</comment>
<organism evidence="1 2">
    <name type="scientific">Candidatus Geothrix odensensis</name>
    <dbReference type="NCBI Taxonomy" id="2954440"/>
    <lineage>
        <taxon>Bacteria</taxon>
        <taxon>Pseudomonadati</taxon>
        <taxon>Acidobacteriota</taxon>
        <taxon>Holophagae</taxon>
        <taxon>Holophagales</taxon>
        <taxon>Holophagaceae</taxon>
        <taxon>Geothrix</taxon>
    </lineage>
</organism>
<reference evidence="1 2" key="1">
    <citation type="submission" date="2020-10" db="EMBL/GenBank/DDBJ databases">
        <title>Connecting structure to function with the recovery of over 1000 high-quality activated sludge metagenome-assembled genomes encoding full-length rRNA genes using long-read sequencing.</title>
        <authorList>
            <person name="Singleton C.M."/>
            <person name="Petriglieri F."/>
            <person name="Kristensen J.M."/>
            <person name="Kirkegaard R.H."/>
            <person name="Michaelsen T.Y."/>
            <person name="Andersen M.H."/>
            <person name="Karst S.M."/>
            <person name="Dueholm M.S."/>
            <person name="Nielsen P.H."/>
            <person name="Albertsen M."/>
        </authorList>
    </citation>
    <scope>NUCLEOTIDE SEQUENCE [LARGE SCALE GENOMIC DNA]</scope>
    <source>
        <strain evidence="1">OdNE_18-Q3-R46-58_MAXAC.008</strain>
    </source>
</reference>
<sequence length="86" mass="9856">MVWKLREVTDRDGKRRLWAATARGLCRWTGTAWQAIDQKEGFPRGTHANDILEVDEGGGRRSIWVGSWGLGLVRWDGTRWQVHGPK</sequence>
<evidence type="ECO:0000313" key="2">
    <source>
        <dbReference type="Proteomes" id="UP000709959"/>
    </source>
</evidence>
<evidence type="ECO:0000313" key="1">
    <source>
        <dbReference type="EMBL" id="MBK8571729.1"/>
    </source>
</evidence>
<dbReference type="AlphaFoldDB" id="A0A936K5F7"/>
<gene>
    <name evidence="1" type="ORF">IPN91_03600</name>
</gene>
<dbReference type="Gene3D" id="2.130.10.10">
    <property type="entry name" value="YVTN repeat-like/Quinoprotein amine dehydrogenase"/>
    <property type="match status" value="1"/>
</dbReference>
<dbReference type="InterPro" id="IPR015943">
    <property type="entry name" value="WD40/YVTN_repeat-like_dom_sf"/>
</dbReference>
<protein>
    <submittedName>
        <fullName evidence="1">Uncharacterized protein</fullName>
    </submittedName>
</protein>
<name>A0A936K5F7_9BACT</name>
<accession>A0A936K5F7</accession>